<gene>
    <name evidence="1" type="ORF">Taro_002293</name>
</gene>
<evidence type="ECO:0000313" key="2">
    <source>
        <dbReference type="Proteomes" id="UP000652761"/>
    </source>
</evidence>
<dbReference type="Proteomes" id="UP000652761">
    <property type="component" value="Unassembled WGS sequence"/>
</dbReference>
<name>A0A843TIE0_COLES</name>
<dbReference type="EMBL" id="NMUH01000053">
    <property type="protein sequence ID" value="MQL70016.1"/>
    <property type="molecule type" value="Genomic_DNA"/>
</dbReference>
<organism evidence="1 2">
    <name type="scientific">Colocasia esculenta</name>
    <name type="common">Wild taro</name>
    <name type="synonym">Arum esculentum</name>
    <dbReference type="NCBI Taxonomy" id="4460"/>
    <lineage>
        <taxon>Eukaryota</taxon>
        <taxon>Viridiplantae</taxon>
        <taxon>Streptophyta</taxon>
        <taxon>Embryophyta</taxon>
        <taxon>Tracheophyta</taxon>
        <taxon>Spermatophyta</taxon>
        <taxon>Magnoliopsida</taxon>
        <taxon>Liliopsida</taxon>
        <taxon>Araceae</taxon>
        <taxon>Aroideae</taxon>
        <taxon>Colocasieae</taxon>
        <taxon>Colocasia</taxon>
    </lineage>
</organism>
<dbReference type="AlphaFoldDB" id="A0A843TIE0"/>
<evidence type="ECO:0000313" key="1">
    <source>
        <dbReference type="EMBL" id="MQL70016.1"/>
    </source>
</evidence>
<proteinExistence type="predicted"/>
<protein>
    <submittedName>
        <fullName evidence="1">Uncharacterized protein</fullName>
    </submittedName>
</protein>
<comment type="caution">
    <text evidence="1">The sequence shown here is derived from an EMBL/GenBank/DDBJ whole genome shotgun (WGS) entry which is preliminary data.</text>
</comment>
<sequence length="35" mass="4167">MHRSITRNFDLVHLMWMTMSDSYSAFAIISFKCIL</sequence>
<accession>A0A843TIE0</accession>
<reference evidence="1" key="1">
    <citation type="submission" date="2017-07" db="EMBL/GenBank/DDBJ databases">
        <title>Taro Niue Genome Assembly and Annotation.</title>
        <authorList>
            <person name="Atibalentja N."/>
            <person name="Keating K."/>
            <person name="Fields C.J."/>
        </authorList>
    </citation>
    <scope>NUCLEOTIDE SEQUENCE</scope>
    <source>
        <strain evidence="1">Niue_2</strain>
        <tissue evidence="1">Leaf</tissue>
    </source>
</reference>
<keyword evidence="2" id="KW-1185">Reference proteome</keyword>